<evidence type="ECO:0000313" key="1">
    <source>
        <dbReference type="Proteomes" id="UP000887576"/>
    </source>
</evidence>
<dbReference type="WBParaSite" id="JU765_v2.g4569.t1">
    <property type="protein sequence ID" value="JU765_v2.g4569.t1"/>
    <property type="gene ID" value="JU765_v2.g4569"/>
</dbReference>
<name>A0AC34R8C9_9BILA</name>
<sequence length="210" mass="24194">MVIDFTQPSQLRRFELIVEGKRLFVNQHYMAELSPYFLALCFQPGFKESEENRVELVDVSFDDMLELLQTICPNDDFMIESRITADNFALLTHLSGRLLLTNLRRELQKFVASDSAAESWIDETTSAAQMMEIVVEIIAAGFDDEAVNVVCKQIAKKTESEVFDLLKKIPPEFKSIIEPKIHGFIQYFKLISGCHQMDSPVSHLYKRLFF</sequence>
<proteinExistence type="predicted"/>
<reference evidence="2" key="1">
    <citation type="submission" date="2022-11" db="UniProtKB">
        <authorList>
            <consortium name="WormBaseParasite"/>
        </authorList>
    </citation>
    <scope>IDENTIFICATION</scope>
</reference>
<organism evidence="1 2">
    <name type="scientific">Panagrolaimus sp. JU765</name>
    <dbReference type="NCBI Taxonomy" id="591449"/>
    <lineage>
        <taxon>Eukaryota</taxon>
        <taxon>Metazoa</taxon>
        <taxon>Ecdysozoa</taxon>
        <taxon>Nematoda</taxon>
        <taxon>Chromadorea</taxon>
        <taxon>Rhabditida</taxon>
        <taxon>Tylenchina</taxon>
        <taxon>Panagrolaimomorpha</taxon>
        <taxon>Panagrolaimoidea</taxon>
        <taxon>Panagrolaimidae</taxon>
        <taxon>Panagrolaimus</taxon>
    </lineage>
</organism>
<accession>A0AC34R8C9</accession>
<dbReference type="Proteomes" id="UP000887576">
    <property type="component" value="Unplaced"/>
</dbReference>
<evidence type="ECO:0000313" key="2">
    <source>
        <dbReference type="WBParaSite" id="JU765_v2.g4569.t1"/>
    </source>
</evidence>
<protein>
    <submittedName>
        <fullName evidence="2">BTB domain-containing protein</fullName>
    </submittedName>
</protein>